<protein>
    <submittedName>
        <fullName evidence="5">Protein-disulfide isomerase</fullName>
    </submittedName>
</protein>
<evidence type="ECO:0000313" key="6">
    <source>
        <dbReference type="Proteomes" id="UP000189735"/>
    </source>
</evidence>
<feature type="domain" description="Thioredoxin-like fold" evidence="4">
    <location>
        <begin position="124"/>
        <end position="289"/>
    </location>
</feature>
<dbReference type="InterPro" id="IPR036249">
    <property type="entry name" value="Thioredoxin-like_sf"/>
</dbReference>
<dbReference type="RefSeq" id="WP_078713358.1">
    <property type="nucleotide sequence ID" value="NZ_FUYG01000002.1"/>
</dbReference>
<organism evidence="5 6">
    <name type="scientific">Agreia bicolorata</name>
    <dbReference type="NCBI Taxonomy" id="110935"/>
    <lineage>
        <taxon>Bacteria</taxon>
        <taxon>Bacillati</taxon>
        <taxon>Actinomycetota</taxon>
        <taxon>Actinomycetes</taxon>
        <taxon>Micrococcales</taxon>
        <taxon>Microbacteriaceae</taxon>
        <taxon>Agreia</taxon>
    </lineage>
</organism>
<gene>
    <name evidence="5" type="ORF">SAMN06295879_0645</name>
</gene>
<feature type="region of interest" description="Disordered" evidence="1">
    <location>
        <begin position="1"/>
        <end position="52"/>
    </location>
</feature>
<accession>A0A1T4X586</accession>
<feature type="compositionally biased region" description="Low complexity" evidence="1">
    <location>
        <begin position="43"/>
        <end position="52"/>
    </location>
</feature>
<feature type="transmembrane region" description="Helical" evidence="2">
    <location>
        <begin position="62"/>
        <end position="86"/>
    </location>
</feature>
<dbReference type="InterPro" id="IPR018929">
    <property type="entry name" value="DUF2510"/>
</dbReference>
<evidence type="ECO:0000259" key="4">
    <source>
        <dbReference type="Pfam" id="PF13462"/>
    </source>
</evidence>
<keyword evidence="2" id="KW-0812">Transmembrane</keyword>
<keyword evidence="2" id="KW-1133">Transmembrane helix</keyword>
<name>A0A1T4X586_9MICO</name>
<evidence type="ECO:0000313" key="5">
    <source>
        <dbReference type="EMBL" id="SKA84716.1"/>
    </source>
</evidence>
<reference evidence="6" key="1">
    <citation type="submission" date="2017-02" db="EMBL/GenBank/DDBJ databases">
        <authorList>
            <person name="Varghese N."/>
            <person name="Submissions S."/>
        </authorList>
    </citation>
    <scope>NUCLEOTIDE SEQUENCE [LARGE SCALE GENOMIC DNA]</scope>
    <source>
        <strain evidence="6">VKM Ac-2052</strain>
    </source>
</reference>
<evidence type="ECO:0000256" key="2">
    <source>
        <dbReference type="SAM" id="Phobius"/>
    </source>
</evidence>
<feature type="region of interest" description="Disordered" evidence="1">
    <location>
        <begin position="92"/>
        <end position="114"/>
    </location>
</feature>
<feature type="compositionally biased region" description="Low complexity" evidence="1">
    <location>
        <begin position="92"/>
        <end position="111"/>
    </location>
</feature>
<sequence length="301" mass="31625">MTNSPPPGWYPEENTSNERWWDGQNWSESRRDAPAPVVPPADPGATHTAAAAHPSRRPVWPWVLGGSLLVIVAVLVAAVLVIASVFSSIERSSPSGSGHEPGGESSAPAGSSGDGIIIGDGGDDAIRVVTYVDYFCPYCGQFESTNAKQLSEWVDSGEVVLEVHPISILDRASLGTKYSTRAANAAACVADSAPDQFEKFSALLFENQPDENTEGLSDADLIDLANEAGAIEGTDVTDCIDSGEFAGWVTQATDRALNEPVPNSDLDKISGTPTVIVDGVQYTGSLTDAQEFADFVLPGVS</sequence>
<dbReference type="Pfam" id="PF10708">
    <property type="entry name" value="DUF2510"/>
    <property type="match status" value="1"/>
</dbReference>
<dbReference type="Pfam" id="PF13462">
    <property type="entry name" value="Thioredoxin_4"/>
    <property type="match status" value="1"/>
</dbReference>
<evidence type="ECO:0000256" key="1">
    <source>
        <dbReference type="SAM" id="MobiDB-lite"/>
    </source>
</evidence>
<dbReference type="GO" id="GO:0016853">
    <property type="term" value="F:isomerase activity"/>
    <property type="evidence" value="ECO:0007669"/>
    <property type="project" value="UniProtKB-KW"/>
</dbReference>
<dbReference type="AlphaFoldDB" id="A0A1T4X586"/>
<dbReference type="Gene3D" id="3.40.30.10">
    <property type="entry name" value="Glutaredoxin"/>
    <property type="match status" value="1"/>
</dbReference>
<dbReference type="SUPFAM" id="SSF52833">
    <property type="entry name" value="Thioredoxin-like"/>
    <property type="match status" value="1"/>
</dbReference>
<evidence type="ECO:0000259" key="3">
    <source>
        <dbReference type="Pfam" id="PF10708"/>
    </source>
</evidence>
<feature type="domain" description="DUF2510" evidence="3">
    <location>
        <begin position="7"/>
        <end position="37"/>
    </location>
</feature>
<dbReference type="InterPro" id="IPR012336">
    <property type="entry name" value="Thioredoxin-like_fold"/>
</dbReference>
<dbReference type="EMBL" id="FUYG01000002">
    <property type="protein sequence ID" value="SKA84716.1"/>
    <property type="molecule type" value="Genomic_DNA"/>
</dbReference>
<proteinExistence type="predicted"/>
<keyword evidence="2" id="KW-0472">Membrane</keyword>
<dbReference type="Proteomes" id="UP000189735">
    <property type="component" value="Unassembled WGS sequence"/>
</dbReference>
<keyword evidence="5" id="KW-0413">Isomerase</keyword>